<evidence type="ECO:0000256" key="2">
    <source>
        <dbReference type="SAM" id="SignalP"/>
    </source>
</evidence>
<accession>A0A2I0KKX7</accession>
<dbReference type="Proteomes" id="UP000233551">
    <property type="component" value="Unassembled WGS sequence"/>
</dbReference>
<feature type="region of interest" description="Disordered" evidence="1">
    <location>
        <begin position="79"/>
        <end position="102"/>
    </location>
</feature>
<gene>
    <name evidence="3" type="ORF">CRG98_010439</name>
</gene>
<keyword evidence="4" id="KW-1185">Reference proteome</keyword>
<dbReference type="EMBL" id="PGOL01000520">
    <property type="protein sequence ID" value="PKI69172.1"/>
    <property type="molecule type" value="Genomic_DNA"/>
</dbReference>
<evidence type="ECO:0000256" key="1">
    <source>
        <dbReference type="SAM" id="MobiDB-lite"/>
    </source>
</evidence>
<evidence type="ECO:0000313" key="4">
    <source>
        <dbReference type="Proteomes" id="UP000233551"/>
    </source>
</evidence>
<feature type="compositionally biased region" description="Polar residues" evidence="1">
    <location>
        <begin position="79"/>
        <end position="91"/>
    </location>
</feature>
<feature type="chain" id="PRO_5014159769" evidence="2">
    <location>
        <begin position="25"/>
        <end position="323"/>
    </location>
</feature>
<protein>
    <submittedName>
        <fullName evidence="3">Uncharacterized protein</fullName>
    </submittedName>
</protein>
<keyword evidence="2" id="KW-0732">Signal</keyword>
<dbReference type="AlphaFoldDB" id="A0A2I0KKX7"/>
<organism evidence="3 4">
    <name type="scientific">Punica granatum</name>
    <name type="common">Pomegranate</name>
    <dbReference type="NCBI Taxonomy" id="22663"/>
    <lineage>
        <taxon>Eukaryota</taxon>
        <taxon>Viridiplantae</taxon>
        <taxon>Streptophyta</taxon>
        <taxon>Embryophyta</taxon>
        <taxon>Tracheophyta</taxon>
        <taxon>Spermatophyta</taxon>
        <taxon>Magnoliopsida</taxon>
        <taxon>eudicotyledons</taxon>
        <taxon>Gunneridae</taxon>
        <taxon>Pentapetalae</taxon>
        <taxon>rosids</taxon>
        <taxon>malvids</taxon>
        <taxon>Myrtales</taxon>
        <taxon>Lythraceae</taxon>
        <taxon>Punica</taxon>
    </lineage>
</organism>
<proteinExistence type="predicted"/>
<name>A0A2I0KKX7_PUNGR</name>
<evidence type="ECO:0000313" key="3">
    <source>
        <dbReference type="EMBL" id="PKI69172.1"/>
    </source>
</evidence>
<sequence length="323" mass="36549">MSIRSCSKLFLTIFLTNFNWLAAGLPQKRVEWKAHRRLDIIWQLLMHNQAESAPGQLRTLEPIILIRYQMRARCITSKTITHRSASSTRTPPTARGHDPSSVIQGIKPHDLSLSLNDSRGLKVQASALARAPLEGLDPPWLERLYPRAYLKALDLLRFEGLEGPSLSPRPSSPQKARPPVARPFTVRGVLPSRGRWARRLEPWLLECSSSRLGASRVSLAFKGRPYPLSQRVWFPPSLLTPSPKDRRRVRDLVAWWRALHVKETYASSDEASHGRTSSAQRMKSLGFGKSAQGFSPSAPRRSWRFPFSPSMALQHFLVGSWLI</sequence>
<feature type="signal peptide" evidence="2">
    <location>
        <begin position="1"/>
        <end position="24"/>
    </location>
</feature>
<comment type="caution">
    <text evidence="3">The sequence shown here is derived from an EMBL/GenBank/DDBJ whole genome shotgun (WGS) entry which is preliminary data.</text>
</comment>
<reference evidence="3 4" key="1">
    <citation type="submission" date="2017-11" db="EMBL/GenBank/DDBJ databases">
        <title>De-novo sequencing of pomegranate (Punica granatum L.) genome.</title>
        <authorList>
            <person name="Akparov Z."/>
            <person name="Amiraslanov A."/>
            <person name="Hajiyeva S."/>
            <person name="Abbasov M."/>
            <person name="Kaur K."/>
            <person name="Hamwieh A."/>
            <person name="Solovyev V."/>
            <person name="Salamov A."/>
            <person name="Braich B."/>
            <person name="Kosarev P."/>
            <person name="Mahmoud A."/>
            <person name="Hajiyev E."/>
            <person name="Babayeva S."/>
            <person name="Izzatullayeva V."/>
            <person name="Mammadov A."/>
            <person name="Mammadov A."/>
            <person name="Sharifova S."/>
            <person name="Ojaghi J."/>
            <person name="Eynullazada K."/>
            <person name="Bayramov B."/>
            <person name="Abdulazimova A."/>
            <person name="Shahmuradov I."/>
        </authorList>
    </citation>
    <scope>NUCLEOTIDE SEQUENCE [LARGE SCALE GENOMIC DNA]</scope>
    <source>
        <strain evidence="4">cv. AG2017</strain>
        <tissue evidence="3">Leaf</tissue>
    </source>
</reference>